<dbReference type="Proteomes" id="UP000287651">
    <property type="component" value="Unassembled WGS sequence"/>
</dbReference>
<reference evidence="2 3" key="1">
    <citation type="journal article" date="2014" name="Agronomy (Basel)">
        <title>A Draft Genome Sequence for Ensete ventricosum, the Drought-Tolerant Tree Against Hunger.</title>
        <authorList>
            <person name="Harrison J."/>
            <person name="Moore K.A."/>
            <person name="Paszkiewicz K."/>
            <person name="Jones T."/>
            <person name="Grant M."/>
            <person name="Ambacheew D."/>
            <person name="Muzemil S."/>
            <person name="Studholme D.J."/>
        </authorList>
    </citation>
    <scope>NUCLEOTIDE SEQUENCE [LARGE SCALE GENOMIC DNA]</scope>
</reference>
<protein>
    <submittedName>
        <fullName evidence="2">Uncharacterized protein</fullName>
    </submittedName>
</protein>
<evidence type="ECO:0000256" key="1">
    <source>
        <dbReference type="SAM" id="MobiDB-lite"/>
    </source>
</evidence>
<name>A0A426X069_ENSVE</name>
<feature type="region of interest" description="Disordered" evidence="1">
    <location>
        <begin position="79"/>
        <end position="103"/>
    </location>
</feature>
<organism evidence="2 3">
    <name type="scientific">Ensete ventricosum</name>
    <name type="common">Abyssinian banana</name>
    <name type="synonym">Musa ensete</name>
    <dbReference type="NCBI Taxonomy" id="4639"/>
    <lineage>
        <taxon>Eukaryota</taxon>
        <taxon>Viridiplantae</taxon>
        <taxon>Streptophyta</taxon>
        <taxon>Embryophyta</taxon>
        <taxon>Tracheophyta</taxon>
        <taxon>Spermatophyta</taxon>
        <taxon>Magnoliopsida</taxon>
        <taxon>Liliopsida</taxon>
        <taxon>Zingiberales</taxon>
        <taxon>Musaceae</taxon>
        <taxon>Ensete</taxon>
    </lineage>
</organism>
<evidence type="ECO:0000313" key="2">
    <source>
        <dbReference type="EMBL" id="RRT32874.1"/>
    </source>
</evidence>
<comment type="caution">
    <text evidence="2">The sequence shown here is derived from an EMBL/GenBank/DDBJ whole genome shotgun (WGS) entry which is preliminary data.</text>
</comment>
<accession>A0A426X069</accession>
<sequence length="142" mass="16118">MRTRFMASREMGGSEALTRSQRSSRVSVSRSRPRWSHCVPDSITAVLSPCLFPPFFYLPKRRHSPQAEARRERRVNVVLLRPRNQSPTGGSRKQRPYLIPSATYHRSKKRNGLLVLPALAMNGDLNREAASLVHSPKKKADV</sequence>
<feature type="region of interest" description="Disordered" evidence="1">
    <location>
        <begin position="1"/>
        <end position="30"/>
    </location>
</feature>
<gene>
    <name evidence="2" type="ORF">B296_00051774</name>
</gene>
<dbReference type="EMBL" id="AMZH03030464">
    <property type="protein sequence ID" value="RRT32874.1"/>
    <property type="molecule type" value="Genomic_DNA"/>
</dbReference>
<feature type="compositionally biased region" description="Low complexity" evidence="1">
    <location>
        <begin position="19"/>
        <end position="30"/>
    </location>
</feature>
<evidence type="ECO:0000313" key="3">
    <source>
        <dbReference type="Proteomes" id="UP000287651"/>
    </source>
</evidence>
<proteinExistence type="predicted"/>
<dbReference type="AlphaFoldDB" id="A0A426X069"/>